<feature type="region of interest" description="Disordered" evidence="1">
    <location>
        <begin position="122"/>
        <end position="208"/>
    </location>
</feature>
<feature type="compositionally biased region" description="Basic and acidic residues" evidence="1">
    <location>
        <begin position="154"/>
        <end position="171"/>
    </location>
</feature>
<feature type="compositionally biased region" description="Polar residues" evidence="1">
    <location>
        <begin position="136"/>
        <end position="149"/>
    </location>
</feature>
<keyword evidence="3" id="KW-1185">Reference proteome</keyword>
<sequence>MNCVTSDDPPDPRLSLHSDPSDLSGNKSTGANDNNHAENHTGGPADFRSTLAKRQTSQKYETSEKGRANRCRIKARLKERRDVARHLKAAETALSKASDLGRTAGEVEQLRNTIQFLQARATDLAEQKGKRRSRPPESTNDPAGQSQKRLAQLEAKRVRSRERYREKKEMMEAGQVGTRNEGKLCDPAGNHELIVDNGDHPSTHRPRL</sequence>
<protein>
    <submittedName>
        <fullName evidence="2">Uncharacterized protein</fullName>
    </submittedName>
</protein>
<gene>
    <name evidence="2" type="ORF">FFLO_02421</name>
</gene>
<feature type="compositionally biased region" description="Basic and acidic residues" evidence="1">
    <location>
        <begin position="193"/>
        <end position="202"/>
    </location>
</feature>
<feature type="compositionally biased region" description="Polar residues" evidence="1">
    <location>
        <begin position="21"/>
        <end position="34"/>
    </location>
</feature>
<accession>A0A8K0JMN5</accession>
<evidence type="ECO:0000256" key="1">
    <source>
        <dbReference type="SAM" id="MobiDB-lite"/>
    </source>
</evidence>
<feature type="compositionally biased region" description="Basic residues" evidence="1">
    <location>
        <begin position="68"/>
        <end position="77"/>
    </location>
</feature>
<proteinExistence type="predicted"/>
<organism evidence="2 3">
    <name type="scientific">Filobasidium floriforme</name>
    <dbReference type="NCBI Taxonomy" id="5210"/>
    <lineage>
        <taxon>Eukaryota</taxon>
        <taxon>Fungi</taxon>
        <taxon>Dikarya</taxon>
        <taxon>Basidiomycota</taxon>
        <taxon>Agaricomycotina</taxon>
        <taxon>Tremellomycetes</taxon>
        <taxon>Filobasidiales</taxon>
        <taxon>Filobasidiaceae</taxon>
        <taxon>Filobasidium</taxon>
    </lineage>
</organism>
<comment type="caution">
    <text evidence="2">The sequence shown here is derived from an EMBL/GenBank/DDBJ whole genome shotgun (WGS) entry which is preliminary data.</text>
</comment>
<feature type="compositionally biased region" description="Basic and acidic residues" evidence="1">
    <location>
        <begin position="10"/>
        <end position="20"/>
    </location>
</feature>
<dbReference type="AlphaFoldDB" id="A0A8K0JMN5"/>
<name>A0A8K0JMN5_9TREE</name>
<dbReference type="EMBL" id="JABELV010000038">
    <property type="protein sequence ID" value="KAG7562139.1"/>
    <property type="molecule type" value="Genomic_DNA"/>
</dbReference>
<evidence type="ECO:0000313" key="3">
    <source>
        <dbReference type="Proteomes" id="UP000812966"/>
    </source>
</evidence>
<feature type="region of interest" description="Disordered" evidence="1">
    <location>
        <begin position="1"/>
        <end position="77"/>
    </location>
</feature>
<dbReference type="Proteomes" id="UP000812966">
    <property type="component" value="Unassembled WGS sequence"/>
</dbReference>
<reference evidence="2" key="1">
    <citation type="submission" date="2020-04" db="EMBL/GenBank/DDBJ databases">
        <title>Analysis of mating type loci in Filobasidium floriforme.</title>
        <authorList>
            <person name="Nowrousian M."/>
        </authorList>
    </citation>
    <scope>NUCLEOTIDE SEQUENCE</scope>
    <source>
        <strain evidence="2">CBS 6242</strain>
    </source>
</reference>
<evidence type="ECO:0000313" key="2">
    <source>
        <dbReference type="EMBL" id="KAG7562139.1"/>
    </source>
</evidence>